<reference evidence="2" key="1">
    <citation type="submission" date="2014-08" db="EMBL/GenBank/DDBJ databases">
        <authorList>
            <person name="Wibberg D."/>
        </authorList>
    </citation>
    <scope>NUCLEOTIDE SEQUENCE</scope>
</reference>
<protein>
    <submittedName>
        <fullName evidence="4">DUF3096 domain-containing protein</fullName>
    </submittedName>
    <submittedName>
        <fullName evidence="2">Putative membrane protein</fullName>
    </submittedName>
</protein>
<keyword evidence="1" id="KW-0472">Membrane</keyword>
<dbReference type="EMBL" id="JADIIL010000034">
    <property type="protein sequence ID" value="MBF4475680.1"/>
    <property type="molecule type" value="Genomic_DNA"/>
</dbReference>
<dbReference type="GeneID" id="82850866"/>
<keyword evidence="5" id="KW-1185">Reference proteome</keyword>
<dbReference type="PATRIC" id="fig|2162.10.peg.1727"/>
<dbReference type="EMBL" id="LN734822">
    <property type="protein sequence ID" value="CEL25292.1"/>
    <property type="molecule type" value="Genomic_DNA"/>
</dbReference>
<name>A0A090I274_METFO</name>
<reference evidence="3" key="2">
    <citation type="submission" date="2014-09" db="EMBL/GenBank/DDBJ databases">
        <authorList>
            <person name="Bishop-Lilly K.A."/>
            <person name="Broomall S.M."/>
            <person name="Chain P.S."/>
            <person name="Chertkov O."/>
            <person name="Coyne S.R."/>
            <person name="Daligault H.E."/>
            <person name="Davenport K.W."/>
            <person name="Erkkila T."/>
            <person name="Frey K.G."/>
            <person name="Gibbons H.S."/>
            <person name="Gu W."/>
            <person name="Jaissle J."/>
            <person name="Johnson S.L."/>
            <person name="Koroleva G.I."/>
            <person name="Ladner J.T."/>
            <person name="Lo C.-C."/>
            <person name="Minogue T.D."/>
            <person name="Munk C."/>
            <person name="Palacios G.F."/>
            <person name="Redden C.L."/>
            <person name="Rosenzweig C.N."/>
            <person name="Scholz M.B."/>
            <person name="Teshima H."/>
            <person name="Xu Y."/>
        </authorList>
    </citation>
    <scope>NUCLEOTIDE SEQUENCE</scope>
    <source>
        <strain evidence="3">Mb9</strain>
    </source>
</reference>
<keyword evidence="1" id="KW-1133">Transmembrane helix</keyword>
<dbReference type="OrthoDB" id="70913at2157"/>
<reference evidence="4" key="3">
    <citation type="submission" date="2020-10" db="EMBL/GenBank/DDBJ databases">
        <title>Dehalococcoides mccartyi of a TCE/Cr reducing biochatode.</title>
        <authorList>
            <person name="Matturro B."/>
        </authorList>
    </citation>
    <scope>NUCLEOTIDE SEQUENCE</scope>
    <source>
        <strain evidence="4">Bin2</strain>
    </source>
</reference>
<dbReference type="RefSeq" id="WP_144405523.1">
    <property type="nucleotide sequence ID" value="NZ_CALCVY010000175.1"/>
</dbReference>
<proteinExistence type="predicted"/>
<keyword evidence="1" id="KW-0812">Transmembrane</keyword>
<dbReference type="EMBL" id="LN515531">
    <property type="protein sequence ID" value="CEA12959.1"/>
    <property type="molecule type" value="Genomic_DNA"/>
</dbReference>
<feature type="transmembrane region" description="Helical" evidence="1">
    <location>
        <begin position="9"/>
        <end position="42"/>
    </location>
</feature>
<dbReference type="KEGG" id="mfi:DSM1535_0598"/>
<evidence type="ECO:0000313" key="5">
    <source>
        <dbReference type="Proteomes" id="UP000062768"/>
    </source>
</evidence>
<evidence type="ECO:0000313" key="4">
    <source>
        <dbReference type="EMBL" id="MBF4475680.1"/>
    </source>
</evidence>
<dbReference type="AlphaFoldDB" id="A0A090I274"/>
<organism evidence="2">
    <name type="scientific">Methanobacterium formicicum</name>
    <dbReference type="NCBI Taxonomy" id="2162"/>
    <lineage>
        <taxon>Archaea</taxon>
        <taxon>Methanobacteriati</taxon>
        <taxon>Methanobacteriota</taxon>
        <taxon>Methanomada group</taxon>
        <taxon>Methanobacteria</taxon>
        <taxon>Methanobacteriales</taxon>
        <taxon>Methanobacteriaceae</taxon>
        <taxon>Methanobacterium</taxon>
    </lineage>
</organism>
<dbReference type="Proteomes" id="UP000606900">
    <property type="component" value="Unassembled WGS sequence"/>
</dbReference>
<evidence type="ECO:0000256" key="1">
    <source>
        <dbReference type="SAM" id="Phobius"/>
    </source>
</evidence>
<evidence type="ECO:0000313" key="3">
    <source>
        <dbReference type="EMBL" id="CEL25292.1"/>
    </source>
</evidence>
<evidence type="ECO:0000313" key="2">
    <source>
        <dbReference type="EMBL" id="CEA12959.1"/>
    </source>
</evidence>
<accession>A0A090I274</accession>
<gene>
    <name evidence="2" type="ORF">DSM1535_0598</name>
    <name evidence="4" type="ORF">ISP06_09485</name>
    <name evidence="3" type="ORF">MB9_1657</name>
</gene>
<sequence length="46" mass="5148">MKDDTTREIIAIIAIILGVLMLIYPQLVGYLAGLFLIIYGILELIK</sequence>
<dbReference type="Proteomes" id="UP000062768">
    <property type="component" value="Chromosome I"/>
</dbReference>